<keyword evidence="4" id="KW-1185">Reference proteome</keyword>
<dbReference type="Pfam" id="PF01558">
    <property type="entry name" value="POR"/>
    <property type="match status" value="1"/>
</dbReference>
<dbReference type="EC" id="1.2.1.58" evidence="3"/>
<name>A0ABZ3IUZ6_9FIRM</name>
<sequence>MKEIRLHGRGGQGVVKAAQLIVKTIVNQGGFAHFIPFFGVERKGSPVYGFLRIDDKPIRLKTQVYEPHCLVIMDDTLLDSVPVFEGLRQDGTVVINSCKDFDVFAAHQNVKKIGIVDATSIAAEKIGKNMPPNTAVLGALAKTTGFINWDALQREIEKTFGVTNLSAAQQAFETTAVHII</sequence>
<evidence type="ECO:0000259" key="2">
    <source>
        <dbReference type="Pfam" id="PF01558"/>
    </source>
</evidence>
<dbReference type="InterPro" id="IPR011894">
    <property type="entry name" value="PorC_KorC"/>
</dbReference>
<dbReference type="EMBL" id="CP155573">
    <property type="protein sequence ID" value="XFO69551.1"/>
    <property type="molecule type" value="Genomic_DNA"/>
</dbReference>
<evidence type="ECO:0000256" key="1">
    <source>
        <dbReference type="ARBA" id="ARBA00023002"/>
    </source>
</evidence>
<gene>
    <name evidence="3" type="primary">padE_2</name>
    <name evidence="3" type="ORF">SPSIL_057850</name>
</gene>
<dbReference type="GO" id="GO:0047110">
    <property type="term" value="F:phenylglyoxylate dehydrogenase (acylating) activity"/>
    <property type="evidence" value="ECO:0007669"/>
    <property type="project" value="UniProtKB-EC"/>
</dbReference>
<dbReference type="RefSeq" id="WP_094607205.1">
    <property type="nucleotide sequence ID" value="NZ_CP155573.1"/>
</dbReference>
<feature type="domain" description="Pyruvate/ketoisovalerate oxidoreductase catalytic" evidence="2">
    <location>
        <begin position="10"/>
        <end position="172"/>
    </location>
</feature>
<dbReference type="InterPro" id="IPR019752">
    <property type="entry name" value="Pyrv/ketoisovalerate_OxRed_cat"/>
</dbReference>
<dbReference type="Proteomes" id="UP000216752">
    <property type="component" value="Chromosome"/>
</dbReference>
<organism evidence="3 4">
    <name type="scientific">Sporomusa silvacetica DSM 10669</name>
    <dbReference type="NCBI Taxonomy" id="1123289"/>
    <lineage>
        <taxon>Bacteria</taxon>
        <taxon>Bacillati</taxon>
        <taxon>Bacillota</taxon>
        <taxon>Negativicutes</taxon>
        <taxon>Selenomonadales</taxon>
        <taxon>Sporomusaceae</taxon>
        <taxon>Sporomusa</taxon>
    </lineage>
</organism>
<evidence type="ECO:0000313" key="4">
    <source>
        <dbReference type="Proteomes" id="UP000216752"/>
    </source>
</evidence>
<protein>
    <submittedName>
        <fullName evidence="3">NADH-dependent phenylglyoxylate dehydrogenase subunit gamma</fullName>
        <ecNumber evidence="3">1.2.1.58</ecNumber>
    </submittedName>
</protein>
<reference evidence="3" key="1">
    <citation type="submission" date="2024-05" db="EMBL/GenBank/DDBJ databases">
        <title>Isolation and characterization of Sporomusa carbonis sp. nov., a carboxydotrophic hydrogenogen in the genus of Sporomusa isolated from a charcoal burning pile.</title>
        <authorList>
            <person name="Boeer T."/>
            <person name="Rosenbaum F."/>
            <person name="Eysell L."/>
            <person name="Mueller V."/>
            <person name="Daniel R."/>
            <person name="Poehlein A."/>
        </authorList>
    </citation>
    <scope>NUCLEOTIDE SEQUENCE [LARGE SCALE GENOMIC DNA]</scope>
    <source>
        <strain evidence="3">DSM 10669</strain>
    </source>
</reference>
<dbReference type="NCBIfam" id="TIGR02175">
    <property type="entry name" value="PorC_KorC"/>
    <property type="match status" value="1"/>
</dbReference>
<dbReference type="InterPro" id="IPR051626">
    <property type="entry name" value="Oxidoreductase_gamma_subunit"/>
</dbReference>
<dbReference type="PANTHER" id="PTHR43366:SF1">
    <property type="entry name" value="PYRUVATE SYNTHASE SUBUNIT PORC"/>
    <property type="match status" value="1"/>
</dbReference>
<keyword evidence="1 3" id="KW-0560">Oxidoreductase</keyword>
<dbReference type="PANTHER" id="PTHR43366">
    <property type="entry name" value="PYRUVATE SYNTHASE SUBUNIT PORC"/>
    <property type="match status" value="1"/>
</dbReference>
<dbReference type="SUPFAM" id="SSF53323">
    <property type="entry name" value="Pyruvate-ferredoxin oxidoreductase, PFOR, domain III"/>
    <property type="match status" value="1"/>
</dbReference>
<dbReference type="Gene3D" id="3.40.920.10">
    <property type="entry name" value="Pyruvate-ferredoxin oxidoreductase, PFOR, domain III"/>
    <property type="match status" value="1"/>
</dbReference>
<evidence type="ECO:0000313" key="3">
    <source>
        <dbReference type="EMBL" id="XFO69551.1"/>
    </source>
</evidence>
<dbReference type="InterPro" id="IPR002869">
    <property type="entry name" value="Pyrv_flavodox_OxRed_cen"/>
</dbReference>
<proteinExistence type="predicted"/>
<accession>A0ABZ3IUZ6</accession>